<accession>A0A8D5ZF56</accession>
<feature type="domain" description="DUF1156" evidence="1">
    <location>
        <begin position="17"/>
        <end position="64"/>
    </location>
</feature>
<dbReference type="Proteomes" id="UP000825123">
    <property type="component" value="Chromosome"/>
</dbReference>
<dbReference type="InterPro" id="IPR029063">
    <property type="entry name" value="SAM-dependent_MTases_sf"/>
</dbReference>
<proteinExistence type="predicted"/>
<dbReference type="Pfam" id="PF06634">
    <property type="entry name" value="DUF1156"/>
    <property type="match status" value="1"/>
</dbReference>
<keyword evidence="3" id="KW-1185">Reference proteome</keyword>
<gene>
    <name evidence="2" type="ORF">KN1_13600</name>
</gene>
<evidence type="ECO:0000259" key="1">
    <source>
        <dbReference type="Pfam" id="PF06634"/>
    </source>
</evidence>
<protein>
    <recommendedName>
        <fullName evidence="1">DUF1156 domain-containing protein</fullName>
    </recommendedName>
</protein>
<evidence type="ECO:0000313" key="3">
    <source>
        <dbReference type="Proteomes" id="UP000825123"/>
    </source>
</evidence>
<dbReference type="KEGG" id="csty:KN1_13600"/>
<organism evidence="2 3">
    <name type="scientific">Stygiolobus caldivivus</name>
    <dbReference type="NCBI Taxonomy" id="2824673"/>
    <lineage>
        <taxon>Archaea</taxon>
        <taxon>Thermoproteota</taxon>
        <taxon>Thermoprotei</taxon>
        <taxon>Sulfolobales</taxon>
        <taxon>Sulfolobaceae</taxon>
        <taxon>Stygiolobus</taxon>
    </lineage>
</organism>
<name>A0A8D5ZF56_9CREN</name>
<dbReference type="REBASE" id="516154">
    <property type="entry name" value="M.SspKN1ORF13600P"/>
</dbReference>
<dbReference type="InterPro" id="IPR009537">
    <property type="entry name" value="DUF1156"/>
</dbReference>
<dbReference type="AlphaFoldDB" id="A0A8D5ZF56"/>
<dbReference type="EMBL" id="AP024597">
    <property type="protein sequence ID" value="BCU70063.1"/>
    <property type="molecule type" value="Genomic_DNA"/>
</dbReference>
<dbReference type="RefSeq" id="WP_221290319.1">
    <property type="nucleotide sequence ID" value="NZ_AP024597.1"/>
</dbReference>
<reference evidence="2 3" key="1">
    <citation type="submission" date="2021-04" db="EMBL/GenBank/DDBJ databases">
        <title>Complete genome sequence of Stygiolobus sp. KN-1.</title>
        <authorList>
            <person name="Nakamura K."/>
            <person name="Sakai H."/>
            <person name="Kurosawa N."/>
        </authorList>
    </citation>
    <scope>NUCLEOTIDE SEQUENCE [LARGE SCALE GENOMIC DNA]</scope>
    <source>
        <strain evidence="2 3">KN-1</strain>
    </source>
</reference>
<sequence length="911" mass="105212">MDRLFIQSDSFSLLLPEIDRKAAKEKGPARPSYWEMVYWWGRDPLISARAFLAASLLPEDFKLEEFRKIIRLDKEVPHRYNPDTAPFRNYTFLDPFGSFGTIPLEAKRLGLKKVITTEPIPTAFTFLKAIVDYPKYGEKLLNDVQKYGKELVESIREEVKDLYQGNAGFVGTWEVKCPVCGNYTPLVYSWWLLALRSGGGTEGSGMGSGTYTRLAFMHPVKEKDRIRIKVVDINRELGKDKVKARVTKNKVIVHDPYKTYEVDEGNVKVNNRYARCLYCGFVMSGEKDEWYVRDAIREWNRNYEKFLEGEISLEDLRGSKGRPVLLVKFKGKGKDLEFEEITHEDEENFWRAFQKLKYISLTELPTEPLPPVSIFGVYSWGVDKFYKLFNARQLIVHTKLLHEINELRNRIEGEEEYKEAVVTYFTMVLLEHIRYNSFLTLVQPTRSFIASGVSVRGNTMSWNWVEISPLSNVTGSLYKLFEHLKKGLEYLIGTNTTSEVKVVPLNRVDIRDLNTEKVDLMATSVPFADDRPYLSDYFYVWLKRVLPFPYNTQWEEFAPKNTTKRYKSVIGTLKYFREKMADDFLKFYELLKDDGTLVTFYVHSTTDSWVSLLYAGWYRAKFRVISAHAITTKAKTRMATILNTIALDKSLVITWKKRAEGSKLLQDVKNEAISEVSSWFSNFIRVAPLSADTYVEVLGRVLSIFTKYEKLIGLEGKEDKAVENLVRYHLYPTTTQAIIEGLGKIAGIRISDPYSSFYILTKVLVPPVKNSARKIDRESLALLNFTGSLDEGDLEKNEIITIERNKKRITLNEPENVDGLDNMIRAFEKLEYIKEAKLGKYEFKNAVQLFHYLEYIALKSPDRLKAVADSLRERSTLVKDALTLAKVLSTVLGNNDIEKETSKRIIQYLGY</sequence>
<dbReference type="GeneID" id="66163087"/>
<dbReference type="Gene3D" id="3.40.50.150">
    <property type="entry name" value="Vaccinia Virus protein VP39"/>
    <property type="match status" value="1"/>
</dbReference>
<evidence type="ECO:0000313" key="2">
    <source>
        <dbReference type="EMBL" id="BCU70063.1"/>
    </source>
</evidence>